<feature type="domain" description="Thiamine phosphate synthase/TenI" evidence="12">
    <location>
        <begin position="2"/>
        <end position="179"/>
    </location>
</feature>
<dbReference type="PANTHER" id="PTHR20857">
    <property type="entry name" value="THIAMINE-PHOSPHATE PYROPHOSPHORYLASE"/>
    <property type="match status" value="1"/>
</dbReference>
<dbReference type="SUPFAM" id="SSF51391">
    <property type="entry name" value="Thiamin phosphate synthase"/>
    <property type="match status" value="1"/>
</dbReference>
<dbReference type="GO" id="GO:0005737">
    <property type="term" value="C:cytoplasm"/>
    <property type="evidence" value="ECO:0007669"/>
    <property type="project" value="TreeGrafter"/>
</dbReference>
<gene>
    <name evidence="9" type="primary">thiE</name>
    <name evidence="13" type="ORF">HELGO_WM41417</name>
</gene>
<organism evidence="13">
    <name type="scientific">uncultured Sulfurovum sp</name>
    <dbReference type="NCBI Taxonomy" id="269237"/>
    <lineage>
        <taxon>Bacteria</taxon>
        <taxon>Pseudomonadati</taxon>
        <taxon>Campylobacterota</taxon>
        <taxon>Epsilonproteobacteria</taxon>
        <taxon>Campylobacterales</taxon>
        <taxon>Sulfurovaceae</taxon>
        <taxon>Sulfurovum</taxon>
        <taxon>environmental samples</taxon>
    </lineage>
</organism>
<evidence type="ECO:0000256" key="10">
    <source>
        <dbReference type="RuleBase" id="RU003826"/>
    </source>
</evidence>
<evidence type="ECO:0000256" key="2">
    <source>
        <dbReference type="ARBA" id="ARBA00022679"/>
    </source>
</evidence>
<feature type="binding site" evidence="9">
    <location>
        <begin position="126"/>
        <end position="128"/>
    </location>
    <ligand>
        <name>2-[(2R,5Z)-2-carboxy-4-methylthiazol-5(2H)-ylidene]ethyl phosphate</name>
        <dbReference type="ChEBI" id="CHEBI:62899"/>
    </ligand>
</feature>
<keyword evidence="2 9" id="KW-0808">Transferase</keyword>
<dbReference type="GO" id="GO:0004789">
    <property type="term" value="F:thiamine-phosphate diphosphorylase activity"/>
    <property type="evidence" value="ECO:0007669"/>
    <property type="project" value="UniProtKB-UniRule"/>
</dbReference>
<comment type="function">
    <text evidence="9">Condenses 4-methyl-5-(beta-hydroxyethyl)thiazole monophosphate (THZ-P) and 2-methyl-4-amino-5-hydroxymethyl pyrimidine pyrophosphate (HMP-PP) to form thiamine monophosphate (TMP).</text>
</comment>
<feature type="binding site" evidence="9">
    <location>
        <position position="156"/>
    </location>
    <ligand>
        <name>2-[(2R,5Z)-2-carboxy-4-methylthiazol-5(2H)-ylidene]ethyl phosphate</name>
        <dbReference type="ChEBI" id="CHEBI:62899"/>
    </ligand>
</feature>
<comment type="catalytic activity">
    <reaction evidence="6 9 10">
        <text>4-methyl-5-(2-phosphooxyethyl)-thiazole + 4-amino-2-methyl-5-(diphosphooxymethyl)pyrimidine + H(+) = thiamine phosphate + diphosphate</text>
        <dbReference type="Rhea" id="RHEA:22328"/>
        <dbReference type="ChEBI" id="CHEBI:15378"/>
        <dbReference type="ChEBI" id="CHEBI:33019"/>
        <dbReference type="ChEBI" id="CHEBI:37575"/>
        <dbReference type="ChEBI" id="CHEBI:57841"/>
        <dbReference type="ChEBI" id="CHEBI:58296"/>
        <dbReference type="EC" id="2.5.1.3"/>
    </reaction>
</comment>
<evidence type="ECO:0000256" key="9">
    <source>
        <dbReference type="HAMAP-Rule" id="MF_00097"/>
    </source>
</evidence>
<dbReference type="UniPathway" id="UPA00060">
    <property type="reaction ID" value="UER00141"/>
</dbReference>
<feature type="binding site" evidence="9">
    <location>
        <position position="81"/>
    </location>
    <ligand>
        <name>Mg(2+)</name>
        <dbReference type="ChEBI" id="CHEBI:18420"/>
    </ligand>
</feature>
<feature type="binding site" evidence="9">
    <location>
        <begin position="176"/>
        <end position="177"/>
    </location>
    <ligand>
        <name>2-[(2R,5Z)-2-carboxy-4-methylthiazol-5(2H)-ylidene]ethyl phosphate</name>
        <dbReference type="ChEBI" id="CHEBI:62899"/>
    </ligand>
</feature>
<evidence type="ECO:0000256" key="8">
    <source>
        <dbReference type="ARBA" id="ARBA00047883"/>
    </source>
</evidence>
<dbReference type="InterPro" id="IPR034291">
    <property type="entry name" value="TMP_synthase"/>
</dbReference>
<evidence type="ECO:0000259" key="12">
    <source>
        <dbReference type="Pfam" id="PF02581"/>
    </source>
</evidence>
<keyword evidence="4 9" id="KW-0460">Magnesium</keyword>
<evidence type="ECO:0000256" key="5">
    <source>
        <dbReference type="ARBA" id="ARBA00022977"/>
    </source>
</evidence>
<comment type="similarity">
    <text evidence="9 10">Belongs to the thiamine-phosphate synthase family.</text>
</comment>
<reference evidence="13" key="1">
    <citation type="submission" date="2020-01" db="EMBL/GenBank/DDBJ databases">
        <authorList>
            <person name="Meier V. D."/>
            <person name="Meier V D."/>
        </authorList>
    </citation>
    <scope>NUCLEOTIDE SEQUENCE</scope>
    <source>
        <strain evidence="13">HLG_WM_MAG_02</strain>
    </source>
</reference>
<dbReference type="GO" id="GO:0009228">
    <property type="term" value="P:thiamine biosynthetic process"/>
    <property type="evidence" value="ECO:0007669"/>
    <property type="project" value="UniProtKB-KW"/>
</dbReference>
<comment type="catalytic activity">
    <reaction evidence="7 9 10">
        <text>2-(2-carboxy-4-methylthiazol-5-yl)ethyl phosphate + 4-amino-2-methyl-5-(diphosphooxymethyl)pyrimidine + 2 H(+) = thiamine phosphate + CO2 + diphosphate</text>
        <dbReference type="Rhea" id="RHEA:47848"/>
        <dbReference type="ChEBI" id="CHEBI:15378"/>
        <dbReference type="ChEBI" id="CHEBI:16526"/>
        <dbReference type="ChEBI" id="CHEBI:33019"/>
        <dbReference type="ChEBI" id="CHEBI:37575"/>
        <dbReference type="ChEBI" id="CHEBI:57841"/>
        <dbReference type="ChEBI" id="CHEBI:62890"/>
        <dbReference type="EC" id="2.5.1.3"/>
    </reaction>
</comment>
<evidence type="ECO:0000256" key="11">
    <source>
        <dbReference type="RuleBase" id="RU004253"/>
    </source>
</evidence>
<dbReference type="GO" id="GO:0000287">
    <property type="term" value="F:magnesium ion binding"/>
    <property type="evidence" value="ECO:0007669"/>
    <property type="project" value="UniProtKB-UniRule"/>
</dbReference>
<keyword evidence="5 9" id="KW-0784">Thiamine biosynthesis</keyword>
<dbReference type="InterPro" id="IPR022998">
    <property type="entry name" value="ThiamineP_synth_TenI"/>
</dbReference>
<dbReference type="InterPro" id="IPR036206">
    <property type="entry name" value="ThiamineP_synth_sf"/>
</dbReference>
<dbReference type="HAMAP" id="MF_00097">
    <property type="entry name" value="TMP_synthase"/>
    <property type="match status" value="1"/>
</dbReference>
<dbReference type="EC" id="2.5.1.3" evidence="9"/>
<feature type="binding site" evidence="9">
    <location>
        <begin position="29"/>
        <end position="33"/>
    </location>
    <ligand>
        <name>4-amino-2-methyl-5-(diphosphooxymethyl)pyrimidine</name>
        <dbReference type="ChEBI" id="CHEBI:57841"/>
    </ligand>
</feature>
<evidence type="ECO:0000256" key="3">
    <source>
        <dbReference type="ARBA" id="ARBA00022723"/>
    </source>
</evidence>
<evidence type="ECO:0000256" key="4">
    <source>
        <dbReference type="ARBA" id="ARBA00022842"/>
    </source>
</evidence>
<feature type="binding site" evidence="9">
    <location>
        <position position="62"/>
    </location>
    <ligand>
        <name>Mg(2+)</name>
        <dbReference type="ChEBI" id="CHEBI:18420"/>
    </ligand>
</feature>
<comment type="pathway">
    <text evidence="1 9 11">Cofactor biosynthesis; thiamine diphosphate biosynthesis; thiamine phosphate from 4-amino-2-methyl-5-diphosphomethylpyrimidine and 4-methyl-5-(2-phosphoethyl)-thiazole: step 1/1.</text>
</comment>
<proteinExistence type="inferred from homology"/>
<dbReference type="CDD" id="cd00564">
    <property type="entry name" value="TMP_TenI"/>
    <property type="match status" value="1"/>
</dbReference>
<evidence type="ECO:0000256" key="7">
    <source>
        <dbReference type="ARBA" id="ARBA00047851"/>
    </source>
</evidence>
<comment type="cofactor">
    <cofactor evidence="9">
        <name>Mg(2+)</name>
        <dbReference type="ChEBI" id="CHEBI:18420"/>
    </cofactor>
    <text evidence="9">Binds 1 Mg(2+) ion per subunit.</text>
</comment>
<dbReference type="GO" id="GO:0009229">
    <property type="term" value="P:thiamine diphosphate biosynthetic process"/>
    <property type="evidence" value="ECO:0007669"/>
    <property type="project" value="UniProtKB-UniRule"/>
</dbReference>
<feature type="binding site" evidence="9">
    <location>
        <position position="99"/>
    </location>
    <ligand>
        <name>4-amino-2-methyl-5-(diphosphooxymethyl)pyrimidine</name>
        <dbReference type="ChEBI" id="CHEBI:57841"/>
    </ligand>
</feature>
<name>A0A6S6T6Q3_9BACT</name>
<evidence type="ECO:0000313" key="13">
    <source>
        <dbReference type="EMBL" id="CAA6813926.1"/>
    </source>
</evidence>
<comment type="catalytic activity">
    <reaction evidence="8 9 10">
        <text>2-[(2R,5Z)-2-carboxy-4-methylthiazol-5(2H)-ylidene]ethyl phosphate + 4-amino-2-methyl-5-(diphosphooxymethyl)pyrimidine + 2 H(+) = thiamine phosphate + CO2 + diphosphate</text>
        <dbReference type="Rhea" id="RHEA:47844"/>
        <dbReference type="ChEBI" id="CHEBI:15378"/>
        <dbReference type="ChEBI" id="CHEBI:16526"/>
        <dbReference type="ChEBI" id="CHEBI:33019"/>
        <dbReference type="ChEBI" id="CHEBI:37575"/>
        <dbReference type="ChEBI" id="CHEBI:57841"/>
        <dbReference type="ChEBI" id="CHEBI:62899"/>
        <dbReference type="EC" id="2.5.1.3"/>
    </reaction>
</comment>
<dbReference type="NCBIfam" id="TIGR00693">
    <property type="entry name" value="thiE"/>
    <property type="match status" value="1"/>
</dbReference>
<evidence type="ECO:0000256" key="6">
    <source>
        <dbReference type="ARBA" id="ARBA00047334"/>
    </source>
</evidence>
<dbReference type="AlphaFoldDB" id="A0A6S6T6Q3"/>
<dbReference type="EMBL" id="CACVAZ010000089">
    <property type="protein sequence ID" value="CAA6813926.1"/>
    <property type="molecule type" value="Genomic_DNA"/>
</dbReference>
<feature type="binding site" evidence="9">
    <location>
        <position position="129"/>
    </location>
    <ligand>
        <name>4-amino-2-methyl-5-(diphosphooxymethyl)pyrimidine</name>
        <dbReference type="ChEBI" id="CHEBI:57841"/>
    </ligand>
</feature>
<dbReference type="Gene3D" id="3.20.20.70">
    <property type="entry name" value="Aldolase class I"/>
    <property type="match status" value="1"/>
</dbReference>
<dbReference type="Pfam" id="PF02581">
    <property type="entry name" value="TMP-TENI"/>
    <property type="match status" value="1"/>
</dbReference>
<protein>
    <recommendedName>
        <fullName evidence="9">Thiamine-phosphate synthase</fullName>
        <shortName evidence="9">TP synthase</shortName>
        <shortName evidence="9">TPS</shortName>
        <ecNumber evidence="9">2.5.1.3</ecNumber>
    </recommendedName>
    <alternativeName>
        <fullName evidence="9">Thiamine-phosphate pyrophosphorylase</fullName>
        <shortName evidence="9">TMP pyrophosphorylase</shortName>
        <shortName evidence="9">TMP-PPase</shortName>
    </alternativeName>
</protein>
<accession>A0A6S6T6Q3</accession>
<keyword evidence="3 9" id="KW-0479">Metal-binding</keyword>
<dbReference type="PANTHER" id="PTHR20857:SF15">
    <property type="entry name" value="THIAMINE-PHOSPHATE SYNTHASE"/>
    <property type="match status" value="1"/>
</dbReference>
<sequence length="196" mass="21684">MISDDTLTPKSSILTQVQQALEGGAKIVQLRNKTDNDDEIRNLSQQLQVLCMTYDALFVLNDKIDIAIELGVDGLHIGKSDHHRFKEIRENFKGVIGVSCYGDLSLAKEMQNMGADYVAFGSFYASPTKPNANIVPLAILSEAKAKLTIPVCAIGGISLENIHEVMEEQPDMVSLVSDIWNAREISEQSKHYSKLF</sequence>
<dbReference type="InterPro" id="IPR013785">
    <property type="entry name" value="Aldolase_TIM"/>
</dbReference>
<feature type="binding site" evidence="9">
    <location>
        <position position="61"/>
    </location>
    <ligand>
        <name>4-amino-2-methyl-5-(diphosphooxymethyl)pyrimidine</name>
        <dbReference type="ChEBI" id="CHEBI:57841"/>
    </ligand>
</feature>
<evidence type="ECO:0000256" key="1">
    <source>
        <dbReference type="ARBA" id="ARBA00005165"/>
    </source>
</evidence>